<organism evidence="11 12">
    <name type="scientific">Phenylobacterium ferrooxidans</name>
    <dbReference type="NCBI Taxonomy" id="2982689"/>
    <lineage>
        <taxon>Bacteria</taxon>
        <taxon>Pseudomonadati</taxon>
        <taxon>Pseudomonadota</taxon>
        <taxon>Alphaproteobacteria</taxon>
        <taxon>Caulobacterales</taxon>
        <taxon>Caulobacteraceae</taxon>
        <taxon>Phenylobacterium</taxon>
    </lineage>
</organism>
<evidence type="ECO:0000259" key="9">
    <source>
        <dbReference type="Pfam" id="PF21082"/>
    </source>
</evidence>
<dbReference type="Gene3D" id="3.30.70.100">
    <property type="match status" value="1"/>
</dbReference>
<dbReference type="Gene3D" id="1.10.287.1260">
    <property type="match status" value="1"/>
</dbReference>
<dbReference type="InterPro" id="IPR011014">
    <property type="entry name" value="MscS_channel_TM-2"/>
</dbReference>
<keyword evidence="7" id="KW-0406">Ion transport</keyword>
<dbReference type="InterPro" id="IPR049142">
    <property type="entry name" value="MS_channel_1st"/>
</dbReference>
<comment type="subcellular location">
    <subcellularLocation>
        <location evidence="7">Cell inner membrane</location>
        <topology evidence="7">Multi-pass membrane protein</topology>
    </subcellularLocation>
    <subcellularLocation>
        <location evidence="1">Cell membrane</location>
        <topology evidence="1">Multi-pass membrane protein</topology>
    </subcellularLocation>
</comment>
<keyword evidence="5 7" id="KW-1133">Transmembrane helix</keyword>
<keyword evidence="4 7" id="KW-0812">Transmembrane</keyword>
<dbReference type="InterPro" id="IPR023408">
    <property type="entry name" value="MscS_beta-dom_sf"/>
</dbReference>
<keyword evidence="12" id="KW-1185">Reference proteome</keyword>
<dbReference type="PANTHER" id="PTHR30221:SF1">
    <property type="entry name" value="SMALL-CONDUCTANCE MECHANOSENSITIVE CHANNEL"/>
    <property type="match status" value="1"/>
</dbReference>
<dbReference type="Gene3D" id="2.30.30.60">
    <property type="match status" value="1"/>
</dbReference>
<dbReference type="EMBL" id="JAOTJD010000003">
    <property type="protein sequence ID" value="MFD3262852.1"/>
    <property type="molecule type" value="Genomic_DNA"/>
</dbReference>
<evidence type="ECO:0000256" key="1">
    <source>
        <dbReference type="ARBA" id="ARBA00004651"/>
    </source>
</evidence>
<comment type="subunit">
    <text evidence="7">Homoheptamer.</text>
</comment>
<dbReference type="Pfam" id="PF05552">
    <property type="entry name" value="MS_channel_1st_1"/>
    <property type="match status" value="1"/>
</dbReference>
<dbReference type="SUPFAM" id="SSF82861">
    <property type="entry name" value="Mechanosensitive channel protein MscS (YggB), transmembrane region"/>
    <property type="match status" value="1"/>
</dbReference>
<feature type="transmembrane region" description="Helical" evidence="7">
    <location>
        <begin position="32"/>
        <end position="60"/>
    </location>
</feature>
<comment type="caution">
    <text evidence="11">The sequence shown here is derived from an EMBL/GenBank/DDBJ whole genome shotgun (WGS) entry which is preliminary data.</text>
</comment>
<gene>
    <name evidence="11" type="ORF">OCL97_02605</name>
</gene>
<dbReference type="SUPFAM" id="SSF50182">
    <property type="entry name" value="Sm-like ribonucleoproteins"/>
    <property type="match status" value="1"/>
</dbReference>
<evidence type="ECO:0000256" key="6">
    <source>
        <dbReference type="ARBA" id="ARBA00023136"/>
    </source>
</evidence>
<dbReference type="InterPro" id="IPR011066">
    <property type="entry name" value="MscS_channel_C_sf"/>
</dbReference>
<comment type="caution">
    <text evidence="7">Lacks conserved residue(s) required for the propagation of feature annotation.</text>
</comment>
<evidence type="ECO:0000256" key="3">
    <source>
        <dbReference type="ARBA" id="ARBA00022475"/>
    </source>
</evidence>
<evidence type="ECO:0000259" key="10">
    <source>
        <dbReference type="Pfam" id="PF21088"/>
    </source>
</evidence>
<protein>
    <recommendedName>
        <fullName evidence="7">Small-conductance mechanosensitive channel</fullName>
    </recommendedName>
</protein>
<keyword evidence="3" id="KW-1003">Cell membrane</keyword>
<dbReference type="InterPro" id="IPR006685">
    <property type="entry name" value="MscS_channel_2nd"/>
</dbReference>
<dbReference type="InterPro" id="IPR049278">
    <property type="entry name" value="MS_channel_C"/>
</dbReference>
<evidence type="ECO:0000256" key="5">
    <source>
        <dbReference type="ARBA" id="ARBA00022989"/>
    </source>
</evidence>
<keyword evidence="7" id="KW-0997">Cell inner membrane</keyword>
<feature type="transmembrane region" description="Helical" evidence="7">
    <location>
        <begin position="114"/>
        <end position="142"/>
    </location>
</feature>
<proteinExistence type="inferred from homology"/>
<dbReference type="InterPro" id="IPR008910">
    <property type="entry name" value="MSC_TM_helix"/>
</dbReference>
<evidence type="ECO:0000256" key="7">
    <source>
        <dbReference type="RuleBase" id="RU369025"/>
    </source>
</evidence>
<evidence type="ECO:0000256" key="4">
    <source>
        <dbReference type="ARBA" id="ARBA00022692"/>
    </source>
</evidence>
<accession>A0ABW6CLN8</accession>
<dbReference type="Pfam" id="PF21088">
    <property type="entry name" value="MS_channel_1st"/>
    <property type="match status" value="1"/>
</dbReference>
<dbReference type="RefSeq" id="WP_377367335.1">
    <property type="nucleotide sequence ID" value="NZ_JAOTJD010000003.1"/>
</dbReference>
<sequence>MPAEVAKADPVAPLTRAMDAAFSGDAEMLRGLAAVVASFSVRIVVAIVILAITLWAAKRVARVTERGMQRFSRHTPADKTLADFASALVKYLIIAIGLIAVLQQLGVQTTSVLAVLGAASLAIGLALQGTLGNVAAGVMILLQRPYRVGDRVELNGRQGVVSGLDLFNTRLLDYDGLTVYLPNGKVFGDMIVNLSQAGRRRIDLVFGVDYEDDLDLALELLLTIAGEDKRVLSSPPPWSKVTALADSSVSVSLRCWTTPDEWMDTRFDLVNGSRRPSRPAA</sequence>
<comment type="function">
    <text evidence="7">Mechanosensitive channel that participates in the regulation of osmotic pressure changes within the cell, opening in response to stretch forces in the membrane lipid bilayer, without the need for other proteins. Contributes to normal resistance to hypoosmotic shock. Forms an ion channel of 1.0 nanosiemens conductance with a slight preference for anions.</text>
</comment>
<feature type="domain" description="Mechanosensitive ion channel MscS C-terminal" evidence="9">
    <location>
        <begin position="202"/>
        <end position="269"/>
    </location>
</feature>
<dbReference type="SUPFAM" id="SSF82689">
    <property type="entry name" value="Mechanosensitive channel protein MscS (YggB), C-terminal domain"/>
    <property type="match status" value="1"/>
</dbReference>
<feature type="domain" description="Mechanosensitive ion channel transmembrane helices 2/3" evidence="10">
    <location>
        <begin position="88"/>
        <end position="128"/>
    </location>
</feature>
<dbReference type="Pfam" id="PF21082">
    <property type="entry name" value="MS_channel_3rd"/>
    <property type="match status" value="1"/>
</dbReference>
<feature type="domain" description="Mechanosensitive ion channel MscS" evidence="8">
    <location>
        <begin position="130"/>
        <end position="195"/>
    </location>
</feature>
<dbReference type="InterPro" id="IPR010920">
    <property type="entry name" value="LSM_dom_sf"/>
</dbReference>
<keyword evidence="7" id="KW-0813">Transport</keyword>
<dbReference type="InterPro" id="IPR045275">
    <property type="entry name" value="MscS_archaea/bacteria_type"/>
</dbReference>
<keyword evidence="6 7" id="KW-0472">Membrane</keyword>
<dbReference type="Pfam" id="PF00924">
    <property type="entry name" value="MS_channel_2nd"/>
    <property type="match status" value="1"/>
</dbReference>
<dbReference type="Proteomes" id="UP001598130">
    <property type="component" value="Unassembled WGS sequence"/>
</dbReference>
<name>A0ABW6CLN8_9CAUL</name>
<keyword evidence="7" id="KW-0407">Ion channel</keyword>
<comment type="similarity">
    <text evidence="2 7">Belongs to the MscS (TC 1.A.23) family.</text>
</comment>
<dbReference type="PANTHER" id="PTHR30221">
    <property type="entry name" value="SMALL-CONDUCTANCE MECHANOSENSITIVE CHANNEL"/>
    <property type="match status" value="1"/>
</dbReference>
<feature type="transmembrane region" description="Helical" evidence="7">
    <location>
        <begin position="81"/>
        <end position="102"/>
    </location>
</feature>
<reference evidence="11 12" key="1">
    <citation type="submission" date="2022-09" db="EMBL/GenBank/DDBJ databases">
        <title>New species of Phenylobacterium.</title>
        <authorList>
            <person name="Mieszkin S."/>
        </authorList>
    </citation>
    <scope>NUCLEOTIDE SEQUENCE [LARGE SCALE GENOMIC DNA]</scope>
    <source>
        <strain evidence="11 12">HK31-G</strain>
    </source>
</reference>
<evidence type="ECO:0000313" key="11">
    <source>
        <dbReference type="EMBL" id="MFD3262852.1"/>
    </source>
</evidence>
<evidence type="ECO:0000313" key="12">
    <source>
        <dbReference type="Proteomes" id="UP001598130"/>
    </source>
</evidence>
<evidence type="ECO:0000259" key="8">
    <source>
        <dbReference type="Pfam" id="PF00924"/>
    </source>
</evidence>
<evidence type="ECO:0000256" key="2">
    <source>
        <dbReference type="ARBA" id="ARBA00008017"/>
    </source>
</evidence>